<dbReference type="GO" id="GO:0003677">
    <property type="term" value="F:DNA binding"/>
    <property type="evidence" value="ECO:0007669"/>
    <property type="project" value="InterPro"/>
</dbReference>
<keyword evidence="3" id="KW-1185">Reference proteome</keyword>
<sequence>MTKGSGGYGADLVISKNGVKTVVVKRYSSNIGVSAVQEIVATKPYHFWYTLFSV</sequence>
<gene>
    <name evidence="2" type="ORF">MF646_16675</name>
</gene>
<comment type="caution">
    <text evidence="2">The sequence shown here is derived from an EMBL/GenBank/DDBJ whole genome shotgun (WGS) entry which is preliminary data.</text>
</comment>
<keyword evidence="2" id="KW-0540">Nuclease</keyword>
<dbReference type="GO" id="GO:0004519">
    <property type="term" value="F:endonuclease activity"/>
    <property type="evidence" value="ECO:0007669"/>
    <property type="project" value="UniProtKB-KW"/>
</dbReference>
<dbReference type="AlphaFoldDB" id="A0A9X2CV02"/>
<name>A0A9X2CV02_9BACI</name>
<dbReference type="EC" id="3.1.21.-" evidence="2"/>
<proteinExistence type="predicted"/>
<dbReference type="GO" id="GO:0016787">
    <property type="term" value="F:hydrolase activity"/>
    <property type="evidence" value="ECO:0007669"/>
    <property type="project" value="UniProtKB-KW"/>
</dbReference>
<organism evidence="2 3">
    <name type="scientific">Halalkalibacter alkaliphilus</name>
    <dbReference type="NCBI Taxonomy" id="2917993"/>
    <lineage>
        <taxon>Bacteria</taxon>
        <taxon>Bacillati</taxon>
        <taxon>Bacillota</taxon>
        <taxon>Bacilli</taxon>
        <taxon>Bacillales</taxon>
        <taxon>Bacillaceae</taxon>
        <taxon>Halalkalibacter</taxon>
    </lineage>
</organism>
<evidence type="ECO:0000313" key="2">
    <source>
        <dbReference type="EMBL" id="MCL7748759.1"/>
    </source>
</evidence>
<dbReference type="RefSeq" id="WP_250097648.1">
    <property type="nucleotide sequence ID" value="NZ_JAKRYL010000019.1"/>
</dbReference>
<protein>
    <submittedName>
        <fullName evidence="2">Restriction endonuclease</fullName>
        <ecNumber evidence="2">3.1.21.-</ecNumber>
    </submittedName>
</protein>
<evidence type="ECO:0000259" key="1">
    <source>
        <dbReference type="Pfam" id="PF04471"/>
    </source>
</evidence>
<keyword evidence="2" id="KW-0255">Endonuclease</keyword>
<dbReference type="EMBL" id="JAKRYL010000019">
    <property type="protein sequence ID" value="MCL7748759.1"/>
    <property type="molecule type" value="Genomic_DNA"/>
</dbReference>
<accession>A0A9X2CV02</accession>
<keyword evidence="2" id="KW-0378">Hydrolase</keyword>
<dbReference type="Proteomes" id="UP001139150">
    <property type="component" value="Unassembled WGS sequence"/>
</dbReference>
<dbReference type="InterPro" id="IPR007560">
    <property type="entry name" value="Restrct_endonuc_IV_Mrr"/>
</dbReference>
<dbReference type="Pfam" id="PF04471">
    <property type="entry name" value="Mrr_cat"/>
    <property type="match status" value="1"/>
</dbReference>
<feature type="domain" description="Restriction endonuclease type IV Mrr" evidence="1">
    <location>
        <begin position="2"/>
        <end position="43"/>
    </location>
</feature>
<evidence type="ECO:0000313" key="3">
    <source>
        <dbReference type="Proteomes" id="UP001139150"/>
    </source>
</evidence>
<reference evidence="2" key="1">
    <citation type="submission" date="2022-02" db="EMBL/GenBank/DDBJ databases">
        <title>Halalkalibacter sp. nov. isolated from Lonar Lake, India.</title>
        <authorList>
            <person name="Joshi A."/>
            <person name="Thite S."/>
            <person name="Lodha T."/>
        </authorList>
    </citation>
    <scope>NUCLEOTIDE SEQUENCE</scope>
    <source>
        <strain evidence="2">MEB205</strain>
    </source>
</reference>
<dbReference type="GO" id="GO:0009307">
    <property type="term" value="P:DNA restriction-modification system"/>
    <property type="evidence" value="ECO:0007669"/>
    <property type="project" value="InterPro"/>
</dbReference>